<accession>A0A8H3G7Y8</accession>
<protein>
    <submittedName>
        <fullName evidence="2">Uncharacterized protein</fullName>
    </submittedName>
</protein>
<dbReference type="EMBL" id="CAJPDT010000106">
    <property type="protein sequence ID" value="CAF9938178.1"/>
    <property type="molecule type" value="Genomic_DNA"/>
</dbReference>
<sequence>MSPSYMASGTLKSVLSLCLAFSATITPVLSVPTQAQPSNPWVPRSLKSLFEPRAPTCSGTGILLSNSGATKSFTFWTSADYTRTLLKSVTVNSGDTQFVPLDDGWTGTVQRGEYLPATWVEVNMAPTLAWGDISLQQGCDGGATLSSTTDGTSQGFTENINEDPDVPADALFDPATQGTQCYPGDQCTTSATNVLDTTTGNYWAPKAPNMASNNYIMGKLGGSTEALQKAFIGTADVNTTPQVTTSNNCFAVNFS</sequence>
<organism evidence="2 3">
    <name type="scientific">Imshaugia aleurites</name>
    <dbReference type="NCBI Taxonomy" id="172621"/>
    <lineage>
        <taxon>Eukaryota</taxon>
        <taxon>Fungi</taxon>
        <taxon>Dikarya</taxon>
        <taxon>Ascomycota</taxon>
        <taxon>Pezizomycotina</taxon>
        <taxon>Lecanoromycetes</taxon>
        <taxon>OSLEUM clade</taxon>
        <taxon>Lecanoromycetidae</taxon>
        <taxon>Lecanorales</taxon>
        <taxon>Lecanorineae</taxon>
        <taxon>Parmeliaceae</taxon>
        <taxon>Imshaugia</taxon>
    </lineage>
</organism>
<feature type="signal peptide" evidence="1">
    <location>
        <begin position="1"/>
        <end position="30"/>
    </location>
</feature>
<evidence type="ECO:0000313" key="2">
    <source>
        <dbReference type="EMBL" id="CAF9938178.1"/>
    </source>
</evidence>
<gene>
    <name evidence="2" type="ORF">IMSHALPRED_000695</name>
</gene>
<proteinExistence type="predicted"/>
<name>A0A8H3G7Y8_9LECA</name>
<dbReference type="Proteomes" id="UP000664534">
    <property type="component" value="Unassembled WGS sequence"/>
</dbReference>
<feature type="chain" id="PRO_5034415534" evidence="1">
    <location>
        <begin position="31"/>
        <end position="255"/>
    </location>
</feature>
<dbReference type="AlphaFoldDB" id="A0A8H3G7Y8"/>
<reference evidence="2" key="1">
    <citation type="submission" date="2021-03" db="EMBL/GenBank/DDBJ databases">
        <authorList>
            <person name="Tagirdzhanova G."/>
        </authorList>
    </citation>
    <scope>NUCLEOTIDE SEQUENCE</scope>
</reference>
<evidence type="ECO:0000313" key="3">
    <source>
        <dbReference type="Proteomes" id="UP000664534"/>
    </source>
</evidence>
<keyword evidence="1" id="KW-0732">Signal</keyword>
<comment type="caution">
    <text evidence="2">The sequence shown here is derived from an EMBL/GenBank/DDBJ whole genome shotgun (WGS) entry which is preliminary data.</text>
</comment>
<keyword evidence="3" id="KW-1185">Reference proteome</keyword>
<dbReference type="OrthoDB" id="5959761at2759"/>
<evidence type="ECO:0000256" key="1">
    <source>
        <dbReference type="SAM" id="SignalP"/>
    </source>
</evidence>